<dbReference type="EMBL" id="BDGU01000097">
    <property type="protein sequence ID" value="GAW02491.1"/>
    <property type="molecule type" value="Genomic_DNA"/>
</dbReference>
<gene>
    <name evidence="2" type="ORF">LENED_004149</name>
</gene>
<protein>
    <submittedName>
        <fullName evidence="2">Uncharacterized protein</fullName>
    </submittedName>
</protein>
<dbReference type="AlphaFoldDB" id="A0A1Q3E5P9"/>
<evidence type="ECO:0000313" key="3">
    <source>
        <dbReference type="Proteomes" id="UP000188533"/>
    </source>
</evidence>
<proteinExistence type="predicted"/>
<evidence type="ECO:0000313" key="2">
    <source>
        <dbReference type="EMBL" id="GAW02491.1"/>
    </source>
</evidence>
<feature type="region of interest" description="Disordered" evidence="1">
    <location>
        <begin position="58"/>
        <end position="79"/>
    </location>
</feature>
<organism evidence="2 3">
    <name type="scientific">Lentinula edodes</name>
    <name type="common">Shiitake mushroom</name>
    <name type="synonym">Lentinus edodes</name>
    <dbReference type="NCBI Taxonomy" id="5353"/>
    <lineage>
        <taxon>Eukaryota</taxon>
        <taxon>Fungi</taxon>
        <taxon>Dikarya</taxon>
        <taxon>Basidiomycota</taxon>
        <taxon>Agaricomycotina</taxon>
        <taxon>Agaricomycetes</taxon>
        <taxon>Agaricomycetidae</taxon>
        <taxon>Agaricales</taxon>
        <taxon>Marasmiineae</taxon>
        <taxon>Omphalotaceae</taxon>
        <taxon>Lentinula</taxon>
    </lineage>
</organism>
<sequence>MTLVLGTLPRLSAQYSQVSTHLDVLHNSVIHRYLDSIDNQSITNVVLLHLHPLLLSTPSNTSRKTPINGPRILDRSTHH</sequence>
<evidence type="ECO:0000256" key="1">
    <source>
        <dbReference type="SAM" id="MobiDB-lite"/>
    </source>
</evidence>
<name>A0A1Q3E5P9_LENED</name>
<reference evidence="2 3" key="1">
    <citation type="submission" date="2016-08" db="EMBL/GenBank/DDBJ databases">
        <authorList>
            <consortium name="Lentinula edodes genome sequencing consortium"/>
            <person name="Sakamoto Y."/>
            <person name="Nakade K."/>
            <person name="Sato S."/>
            <person name="Yoshida Y."/>
            <person name="Miyazaki K."/>
            <person name="Natsume S."/>
            <person name="Konno N."/>
        </authorList>
    </citation>
    <scope>NUCLEOTIDE SEQUENCE [LARGE SCALE GENOMIC DNA]</scope>
    <source>
        <strain evidence="2 3">NBRC 111202</strain>
    </source>
</reference>
<accession>A0A1Q3E5P9</accession>
<keyword evidence="3" id="KW-1185">Reference proteome</keyword>
<comment type="caution">
    <text evidence="2">The sequence shown here is derived from an EMBL/GenBank/DDBJ whole genome shotgun (WGS) entry which is preliminary data.</text>
</comment>
<reference evidence="2 3" key="2">
    <citation type="submission" date="2017-02" db="EMBL/GenBank/DDBJ databases">
        <title>A genome survey and senescence transcriptome analysis in Lentinula edodes.</title>
        <authorList>
            <person name="Sakamoto Y."/>
            <person name="Nakade K."/>
            <person name="Sato S."/>
            <person name="Yoshida Y."/>
            <person name="Miyazaki K."/>
            <person name="Natsume S."/>
            <person name="Konno N."/>
        </authorList>
    </citation>
    <scope>NUCLEOTIDE SEQUENCE [LARGE SCALE GENOMIC DNA]</scope>
    <source>
        <strain evidence="2 3">NBRC 111202</strain>
    </source>
</reference>
<dbReference type="Proteomes" id="UP000188533">
    <property type="component" value="Unassembled WGS sequence"/>
</dbReference>